<organism evidence="1 2">
    <name type="scientific">Platanthera zijinensis</name>
    <dbReference type="NCBI Taxonomy" id="2320716"/>
    <lineage>
        <taxon>Eukaryota</taxon>
        <taxon>Viridiplantae</taxon>
        <taxon>Streptophyta</taxon>
        <taxon>Embryophyta</taxon>
        <taxon>Tracheophyta</taxon>
        <taxon>Spermatophyta</taxon>
        <taxon>Magnoliopsida</taxon>
        <taxon>Liliopsida</taxon>
        <taxon>Asparagales</taxon>
        <taxon>Orchidaceae</taxon>
        <taxon>Orchidoideae</taxon>
        <taxon>Orchideae</taxon>
        <taxon>Orchidinae</taxon>
        <taxon>Platanthera</taxon>
    </lineage>
</organism>
<dbReference type="AlphaFoldDB" id="A0AAP0BPJ0"/>
<dbReference type="Proteomes" id="UP001418222">
    <property type="component" value="Unassembled WGS sequence"/>
</dbReference>
<comment type="caution">
    <text evidence="1">The sequence shown here is derived from an EMBL/GenBank/DDBJ whole genome shotgun (WGS) entry which is preliminary data.</text>
</comment>
<evidence type="ECO:0000313" key="2">
    <source>
        <dbReference type="Proteomes" id="UP001418222"/>
    </source>
</evidence>
<reference evidence="1 2" key="1">
    <citation type="journal article" date="2022" name="Nat. Plants">
        <title>Genomes of leafy and leafless Platanthera orchids illuminate the evolution of mycoheterotrophy.</title>
        <authorList>
            <person name="Li M.H."/>
            <person name="Liu K.W."/>
            <person name="Li Z."/>
            <person name="Lu H.C."/>
            <person name="Ye Q.L."/>
            <person name="Zhang D."/>
            <person name="Wang J.Y."/>
            <person name="Li Y.F."/>
            <person name="Zhong Z.M."/>
            <person name="Liu X."/>
            <person name="Yu X."/>
            <person name="Liu D.K."/>
            <person name="Tu X.D."/>
            <person name="Liu B."/>
            <person name="Hao Y."/>
            <person name="Liao X.Y."/>
            <person name="Jiang Y.T."/>
            <person name="Sun W.H."/>
            <person name="Chen J."/>
            <person name="Chen Y.Q."/>
            <person name="Ai Y."/>
            <person name="Zhai J.W."/>
            <person name="Wu S.S."/>
            <person name="Zhou Z."/>
            <person name="Hsiao Y.Y."/>
            <person name="Wu W.L."/>
            <person name="Chen Y.Y."/>
            <person name="Lin Y.F."/>
            <person name="Hsu J.L."/>
            <person name="Li C.Y."/>
            <person name="Wang Z.W."/>
            <person name="Zhao X."/>
            <person name="Zhong W.Y."/>
            <person name="Ma X.K."/>
            <person name="Ma L."/>
            <person name="Huang J."/>
            <person name="Chen G.Z."/>
            <person name="Huang M.Z."/>
            <person name="Huang L."/>
            <person name="Peng D.H."/>
            <person name="Luo Y.B."/>
            <person name="Zou S.Q."/>
            <person name="Chen S.P."/>
            <person name="Lan S."/>
            <person name="Tsai W.C."/>
            <person name="Van de Peer Y."/>
            <person name="Liu Z.J."/>
        </authorList>
    </citation>
    <scope>NUCLEOTIDE SEQUENCE [LARGE SCALE GENOMIC DNA]</scope>
    <source>
        <strain evidence="1">Lor287</strain>
    </source>
</reference>
<evidence type="ECO:0000313" key="1">
    <source>
        <dbReference type="EMBL" id="KAK8944387.1"/>
    </source>
</evidence>
<accession>A0AAP0BPJ0</accession>
<protein>
    <submittedName>
        <fullName evidence="1">Uncharacterized protein</fullName>
    </submittedName>
</protein>
<name>A0AAP0BPJ0_9ASPA</name>
<gene>
    <name evidence="1" type="ORF">KSP39_PZI007820</name>
</gene>
<sequence length="64" mass="7134">MCFTAAKSPNSDLQAQDPNNELRRIQGHKKTQDALAVSSHPLFLLVSYSKRPSLPIPDCPQPFQ</sequence>
<proteinExistence type="predicted"/>
<keyword evidence="2" id="KW-1185">Reference proteome</keyword>
<dbReference type="EMBL" id="JBBWWQ010000006">
    <property type="protein sequence ID" value="KAK8944387.1"/>
    <property type="molecule type" value="Genomic_DNA"/>
</dbReference>